<sequence length="143" mass="17863">MRRNWNKYRAIRCECDGIKFDSLKEINRYKELKLLERAKEIYKLELQPRFLILDGFEYEGKKEKAIYYVADFQYITKDGYEIVEDTKGFKTDVYKIKRKMFLFKYGERFIFRVVWQPFFRQFHVKHFLEFLNNYKIFPRTSLR</sequence>
<gene>
    <name evidence="1" type="ORF">JFY71_10635</name>
</gene>
<dbReference type="EMBL" id="CP066744">
    <property type="protein sequence ID" value="QQK07725.1"/>
    <property type="molecule type" value="Genomic_DNA"/>
</dbReference>
<accession>A0AC61MSZ6</accession>
<name>A0AC61MSZ6_9FIRM</name>
<keyword evidence="2" id="KW-1185">Reference proteome</keyword>
<reference evidence="1 2" key="1">
    <citation type="journal article" date="2022" name="Int. J. Syst. Evol. Microbiol.">
        <title>Miniphocaeibacter halophilus sp. nov., an ammonium-tolerant acetate-producing bacterium isolated from a biogas system.</title>
        <authorList>
            <person name="Schnurer A."/>
            <person name="Singh A."/>
            <person name="Bi S."/>
            <person name="Qiao W."/>
            <person name="Westerholm M."/>
        </authorList>
    </citation>
    <scope>NUCLEOTIDE SEQUENCE [LARGE SCALE GENOMIC DNA]</scope>
    <source>
        <strain evidence="1 2">AMB_01</strain>
    </source>
</reference>
<dbReference type="Proteomes" id="UP000595814">
    <property type="component" value="Chromosome"/>
</dbReference>
<protein>
    <submittedName>
        <fullName evidence="1">DUF1064 domain-containing protein</fullName>
    </submittedName>
</protein>
<organism evidence="1 2">
    <name type="scientific">Miniphocaeibacter halophilus</name>
    <dbReference type="NCBI Taxonomy" id="2931922"/>
    <lineage>
        <taxon>Bacteria</taxon>
        <taxon>Bacillati</taxon>
        <taxon>Bacillota</taxon>
        <taxon>Tissierellia</taxon>
        <taxon>Tissierellales</taxon>
        <taxon>Peptoniphilaceae</taxon>
        <taxon>Miniphocaeibacter</taxon>
    </lineage>
</organism>
<evidence type="ECO:0000313" key="2">
    <source>
        <dbReference type="Proteomes" id="UP000595814"/>
    </source>
</evidence>
<evidence type="ECO:0000313" key="1">
    <source>
        <dbReference type="EMBL" id="QQK07725.1"/>
    </source>
</evidence>
<proteinExistence type="predicted"/>